<evidence type="ECO:0000256" key="1">
    <source>
        <dbReference type="ARBA" id="ARBA00005947"/>
    </source>
</evidence>
<organism evidence="3 4">
    <name type="scientific">Magnetovibrio blakemorei</name>
    <dbReference type="NCBI Taxonomy" id="28181"/>
    <lineage>
        <taxon>Bacteria</taxon>
        <taxon>Pseudomonadati</taxon>
        <taxon>Pseudomonadota</taxon>
        <taxon>Alphaproteobacteria</taxon>
        <taxon>Rhodospirillales</taxon>
        <taxon>Magnetovibrionaceae</taxon>
        <taxon>Magnetovibrio</taxon>
    </lineage>
</organism>
<dbReference type="GO" id="GO:0040029">
    <property type="term" value="P:epigenetic regulation of gene expression"/>
    <property type="evidence" value="ECO:0007669"/>
    <property type="project" value="TreeGrafter"/>
</dbReference>
<accession>A0A1E5Q5B1</accession>
<dbReference type="AlphaFoldDB" id="A0A1E5Q5B1"/>
<evidence type="ECO:0000313" key="3">
    <source>
        <dbReference type="EMBL" id="OEJ65564.1"/>
    </source>
</evidence>
<evidence type="ECO:0000313" key="4">
    <source>
        <dbReference type="Proteomes" id="UP000095347"/>
    </source>
</evidence>
<gene>
    <name evidence="3" type="ORF">BEN30_13990</name>
</gene>
<dbReference type="OrthoDB" id="9808367at2"/>
<feature type="domain" description="Histone deacetylase" evidence="2">
    <location>
        <begin position="20"/>
        <end position="305"/>
    </location>
</feature>
<name>A0A1E5Q5B1_9PROT</name>
<dbReference type="PRINTS" id="PR01270">
    <property type="entry name" value="HDASUPER"/>
</dbReference>
<sequence>MTTFLYQPPACADHNTGDDHPEHPLRHRTIQNILEHERFSDLIRVAAKKATREQLERVHTAHHIDHILSTVPETGVAYLDADTVMSEGSGEAALFAAGAACEAVDDVVAGSARNAFCAIRPPGHHAEPDQAMGFCLFNNAAIAAKQARTVHGLTRVAIVDFDVHHGNGTQACCWSDPHLFYASSHQYPCWPDTGLESEVGDCDNIANAILAPGSGSDEFRAAWSKNLLPKLERFAPQLVIISAGFDAHASDPQAQLRLQTADFAWITQELVELANRCCQGRVVSVLEGGYDLHALAACVGTHVHILMTC</sequence>
<dbReference type="Proteomes" id="UP000095347">
    <property type="component" value="Unassembled WGS sequence"/>
</dbReference>
<keyword evidence="4" id="KW-1185">Reference proteome</keyword>
<dbReference type="InterPro" id="IPR023801">
    <property type="entry name" value="His_deacetylse_dom"/>
</dbReference>
<dbReference type="EMBL" id="MCGG01000048">
    <property type="protein sequence ID" value="OEJ65564.1"/>
    <property type="molecule type" value="Genomic_DNA"/>
</dbReference>
<proteinExistence type="inferred from homology"/>
<dbReference type="CDD" id="cd11599">
    <property type="entry name" value="HDAC_classII_2"/>
    <property type="match status" value="1"/>
</dbReference>
<dbReference type="PANTHER" id="PTHR10625:SF10">
    <property type="entry name" value="HISTONE DEACETYLASE HDAC1"/>
    <property type="match status" value="1"/>
</dbReference>
<protein>
    <submittedName>
        <fullName evidence="3">Acetoin utilization protein</fullName>
    </submittedName>
</protein>
<comment type="caution">
    <text evidence="3">The sequence shown here is derived from an EMBL/GenBank/DDBJ whole genome shotgun (WGS) entry which is preliminary data.</text>
</comment>
<comment type="similarity">
    <text evidence="1">Belongs to the histone deacetylase family.</text>
</comment>
<dbReference type="PANTHER" id="PTHR10625">
    <property type="entry name" value="HISTONE DEACETYLASE HDAC1-RELATED"/>
    <property type="match status" value="1"/>
</dbReference>
<dbReference type="RefSeq" id="WP_069958692.1">
    <property type="nucleotide sequence ID" value="NZ_MCGG01000048.1"/>
</dbReference>
<dbReference type="GO" id="GO:0004407">
    <property type="term" value="F:histone deacetylase activity"/>
    <property type="evidence" value="ECO:0007669"/>
    <property type="project" value="TreeGrafter"/>
</dbReference>
<dbReference type="Pfam" id="PF00850">
    <property type="entry name" value="Hist_deacetyl"/>
    <property type="match status" value="1"/>
</dbReference>
<dbReference type="InterPro" id="IPR037138">
    <property type="entry name" value="His_deacetylse_dom_sf"/>
</dbReference>
<dbReference type="InterPro" id="IPR023696">
    <property type="entry name" value="Ureohydrolase_dom_sf"/>
</dbReference>
<evidence type="ECO:0000259" key="2">
    <source>
        <dbReference type="Pfam" id="PF00850"/>
    </source>
</evidence>
<dbReference type="Gene3D" id="3.40.800.20">
    <property type="entry name" value="Histone deacetylase domain"/>
    <property type="match status" value="1"/>
</dbReference>
<reference evidence="4" key="1">
    <citation type="submission" date="2016-07" db="EMBL/GenBank/DDBJ databases">
        <authorList>
            <person name="Florea S."/>
            <person name="Webb J.S."/>
            <person name="Jaromczyk J."/>
            <person name="Schardl C.L."/>
        </authorList>
    </citation>
    <scope>NUCLEOTIDE SEQUENCE [LARGE SCALE GENOMIC DNA]</scope>
    <source>
        <strain evidence="4">MV-1</strain>
    </source>
</reference>
<dbReference type="SUPFAM" id="SSF52768">
    <property type="entry name" value="Arginase/deacetylase"/>
    <property type="match status" value="1"/>
</dbReference>
<dbReference type="InterPro" id="IPR000286">
    <property type="entry name" value="HDACs"/>
</dbReference>
<dbReference type="STRING" id="28181.BEN30_13990"/>